<name>A0A0E3KQ43_METTT</name>
<accession>A0A0E3KQ43</accession>
<evidence type="ECO:0000256" key="4">
    <source>
        <dbReference type="ARBA" id="ARBA00022679"/>
    </source>
</evidence>
<dbReference type="PATRIC" id="fig|523844.20.peg.2525"/>
<evidence type="ECO:0000256" key="3">
    <source>
        <dbReference type="ARBA" id="ARBA00012239"/>
    </source>
</evidence>
<evidence type="ECO:0000313" key="9">
    <source>
        <dbReference type="EMBL" id="AKB13806.1"/>
    </source>
</evidence>
<dbReference type="GO" id="GO:0006534">
    <property type="term" value="P:cysteine metabolic process"/>
    <property type="evidence" value="ECO:0007669"/>
    <property type="project" value="InterPro"/>
</dbReference>
<dbReference type="InterPro" id="IPR010970">
    <property type="entry name" value="Cys_dSase_SufS"/>
</dbReference>
<keyword evidence="4 9" id="KW-0808">Transferase</keyword>
<gene>
    <name evidence="9" type="ORF">MSTHT_2048</name>
</gene>
<dbReference type="Gene3D" id="3.40.640.10">
    <property type="entry name" value="Type I PLP-dependent aspartate aminotransferase-like (Major domain)"/>
    <property type="match status" value="1"/>
</dbReference>
<keyword evidence="5" id="KW-0663">Pyridoxal phosphate</keyword>
<dbReference type="EMBL" id="CP009501">
    <property type="protein sequence ID" value="AKB13806.1"/>
    <property type="molecule type" value="Genomic_DNA"/>
</dbReference>
<dbReference type="Gene3D" id="3.90.1150.10">
    <property type="entry name" value="Aspartate Aminotransferase, domain 1"/>
    <property type="match status" value="1"/>
</dbReference>
<dbReference type="PIRSF" id="PIRSF005572">
    <property type="entry name" value="NifS"/>
    <property type="match status" value="1"/>
</dbReference>
<evidence type="ECO:0000256" key="5">
    <source>
        <dbReference type="ARBA" id="ARBA00022898"/>
    </source>
</evidence>
<evidence type="ECO:0000256" key="6">
    <source>
        <dbReference type="ARBA" id="ARBA00050776"/>
    </source>
</evidence>
<evidence type="ECO:0000256" key="1">
    <source>
        <dbReference type="ARBA" id="ARBA00001933"/>
    </source>
</evidence>
<dbReference type="HOGENOM" id="CLU_003433_2_5_2"/>
<dbReference type="InterPro" id="IPR015424">
    <property type="entry name" value="PyrdxlP-dep_Trfase"/>
</dbReference>
<dbReference type="RefSeq" id="WP_048167796.1">
    <property type="nucleotide sequence ID" value="NZ_CP009501.1"/>
</dbReference>
<dbReference type="SUPFAM" id="SSF53383">
    <property type="entry name" value="PLP-dependent transferases"/>
    <property type="match status" value="1"/>
</dbReference>
<dbReference type="Pfam" id="PF00266">
    <property type="entry name" value="Aminotran_5"/>
    <property type="match status" value="1"/>
</dbReference>
<dbReference type="EC" id="2.8.1.7" evidence="3"/>
<dbReference type="STRING" id="523844.MSTHT_2048"/>
<sequence>MYDVYAVREDFPVLKEVVYLDSTATTQTPVPAVEAMVEYFYKYAGNHGRGAHRLAREATNRYEDARETVASFLDAEPSKTVFTKNTTEGINLIANSYPWEAGDHIITTLLEHHSNLLPWLRLQKKGVKVTIISPDSEGKIDISSIEEAFTEKTRLVAITQVSNVFGSIQDVKNITRLAHRNGIRTLIDGAQSAGHMPVSLKDLDCDFFATAGHKGLLGPQGTGVLYIKEPDILDSASVGGGTVSDIEGCNYVLEPSPACFEAGTPNIPGVIALGKAVEYVKKIGVSEIESHEIKLATETAKRLSELEHVEVYGPDDRAGIVPFNVKGLHAHDVALILDQTRKICVRSGHHCAIPIVRFLKVDSTVRASFALYNTEEEVDILVDAVADLKALVS</sequence>
<dbReference type="PANTHER" id="PTHR43586">
    <property type="entry name" value="CYSTEINE DESULFURASE"/>
    <property type="match status" value="1"/>
</dbReference>
<reference evidence="9 10" key="1">
    <citation type="submission" date="2014-07" db="EMBL/GenBank/DDBJ databases">
        <title>Methanogenic archaea and the global carbon cycle.</title>
        <authorList>
            <person name="Henriksen J.R."/>
            <person name="Luke J."/>
            <person name="Reinhart S."/>
            <person name="Benedict M.N."/>
            <person name="Youngblut N.D."/>
            <person name="Metcalf M.E."/>
            <person name="Whitaker R.J."/>
            <person name="Metcalf W.W."/>
        </authorList>
    </citation>
    <scope>NUCLEOTIDE SEQUENCE [LARGE SCALE GENOMIC DNA]</scope>
    <source>
        <strain evidence="10">ATCC 43570 / DSM 1825 / OCM 12 / VKM B-1830 / TM-1</strain>
    </source>
</reference>
<dbReference type="Proteomes" id="UP000066529">
    <property type="component" value="Chromosome"/>
</dbReference>
<dbReference type="PROSITE" id="PS00595">
    <property type="entry name" value="AA_TRANSFER_CLASS_5"/>
    <property type="match status" value="1"/>
</dbReference>
<feature type="domain" description="Aminotransferase class V" evidence="8">
    <location>
        <begin position="18"/>
        <end position="381"/>
    </location>
</feature>
<dbReference type="PANTHER" id="PTHR43586:SF8">
    <property type="entry name" value="CYSTEINE DESULFURASE 1, CHLOROPLASTIC"/>
    <property type="match status" value="1"/>
</dbReference>
<evidence type="ECO:0000256" key="7">
    <source>
        <dbReference type="RuleBase" id="RU004504"/>
    </source>
</evidence>
<comment type="cofactor">
    <cofactor evidence="1 7">
        <name>pyridoxal 5'-phosphate</name>
        <dbReference type="ChEBI" id="CHEBI:597326"/>
    </cofactor>
</comment>
<evidence type="ECO:0000259" key="8">
    <source>
        <dbReference type="Pfam" id="PF00266"/>
    </source>
</evidence>
<dbReference type="OrthoDB" id="5817at2157"/>
<proteinExistence type="inferred from homology"/>
<dbReference type="InterPro" id="IPR016454">
    <property type="entry name" value="Cysteine_dSase"/>
</dbReference>
<dbReference type="AlphaFoldDB" id="A0A0E3KQ43"/>
<protein>
    <recommendedName>
        <fullName evidence="3">cysteine desulfurase</fullName>
        <ecNumber evidence="3">2.8.1.7</ecNumber>
    </recommendedName>
</protein>
<dbReference type="InterPro" id="IPR000192">
    <property type="entry name" value="Aminotrans_V_dom"/>
</dbReference>
<dbReference type="InterPro" id="IPR020578">
    <property type="entry name" value="Aminotrans_V_PyrdxlP_BS"/>
</dbReference>
<dbReference type="InterPro" id="IPR015422">
    <property type="entry name" value="PyrdxlP-dep_Trfase_small"/>
</dbReference>
<dbReference type="InterPro" id="IPR015421">
    <property type="entry name" value="PyrdxlP-dep_Trfase_major"/>
</dbReference>
<organism evidence="9 10">
    <name type="scientific">Methanosarcina thermophila (strain ATCC 43570 / DSM 1825 / OCM 12 / VKM B-1830 / TM-1)</name>
    <dbReference type="NCBI Taxonomy" id="523844"/>
    <lineage>
        <taxon>Archaea</taxon>
        <taxon>Methanobacteriati</taxon>
        <taxon>Methanobacteriota</taxon>
        <taxon>Stenosarchaea group</taxon>
        <taxon>Methanomicrobia</taxon>
        <taxon>Methanosarcinales</taxon>
        <taxon>Methanosarcinaceae</taxon>
        <taxon>Methanosarcina</taxon>
    </lineage>
</organism>
<evidence type="ECO:0000313" key="10">
    <source>
        <dbReference type="Proteomes" id="UP000066529"/>
    </source>
</evidence>
<dbReference type="KEGG" id="mthr:MSTHT_2048"/>
<dbReference type="GO" id="GO:0030170">
    <property type="term" value="F:pyridoxal phosphate binding"/>
    <property type="evidence" value="ECO:0007669"/>
    <property type="project" value="InterPro"/>
</dbReference>
<dbReference type="GO" id="GO:0031071">
    <property type="term" value="F:cysteine desulfurase activity"/>
    <property type="evidence" value="ECO:0007669"/>
    <property type="project" value="UniProtKB-EC"/>
</dbReference>
<evidence type="ECO:0000256" key="2">
    <source>
        <dbReference type="ARBA" id="ARBA00010447"/>
    </source>
</evidence>
<comment type="similarity">
    <text evidence="2">Belongs to the class-V pyridoxal-phosphate-dependent aminotransferase family. Csd subfamily.</text>
</comment>
<dbReference type="CDD" id="cd06453">
    <property type="entry name" value="SufS_like"/>
    <property type="match status" value="1"/>
</dbReference>
<dbReference type="GeneID" id="41602568"/>
<comment type="catalytic activity">
    <reaction evidence="6">
        <text>(sulfur carrier)-H + L-cysteine = (sulfur carrier)-SH + L-alanine</text>
        <dbReference type="Rhea" id="RHEA:43892"/>
        <dbReference type="Rhea" id="RHEA-COMP:14737"/>
        <dbReference type="Rhea" id="RHEA-COMP:14739"/>
        <dbReference type="ChEBI" id="CHEBI:29917"/>
        <dbReference type="ChEBI" id="CHEBI:35235"/>
        <dbReference type="ChEBI" id="CHEBI:57972"/>
        <dbReference type="ChEBI" id="CHEBI:64428"/>
        <dbReference type="EC" id="2.8.1.7"/>
    </reaction>
</comment>